<dbReference type="InterPro" id="IPR029044">
    <property type="entry name" value="Nucleotide-diphossugar_trans"/>
</dbReference>
<dbReference type="PANTHER" id="PTHR43179:SF12">
    <property type="entry name" value="GALACTOFURANOSYLTRANSFERASE GLFT2"/>
    <property type="match status" value="1"/>
</dbReference>
<evidence type="ECO:0000256" key="2">
    <source>
        <dbReference type="ARBA" id="ARBA00006739"/>
    </source>
</evidence>
<feature type="domain" description="Glycosyltransferase 2-like" evidence="5">
    <location>
        <begin position="17"/>
        <end position="152"/>
    </location>
</feature>
<dbReference type="EMBL" id="JAWLUP010000075">
    <property type="protein sequence ID" value="MDV7267196.1"/>
    <property type="molecule type" value="Genomic_DNA"/>
</dbReference>
<keyword evidence="4 6" id="KW-0808">Transferase</keyword>
<comment type="similarity">
    <text evidence="2">Belongs to the glycosyltransferase 2 family.</text>
</comment>
<dbReference type="InterPro" id="IPR001173">
    <property type="entry name" value="Glyco_trans_2-like"/>
</dbReference>
<accession>A0AAE4V364</accession>
<name>A0AAE4V364_9NOCA</name>
<dbReference type="PANTHER" id="PTHR43179">
    <property type="entry name" value="RHAMNOSYLTRANSFERASE WBBL"/>
    <property type="match status" value="1"/>
</dbReference>
<evidence type="ECO:0000313" key="7">
    <source>
        <dbReference type="Proteomes" id="UP001185863"/>
    </source>
</evidence>
<keyword evidence="3 6" id="KW-0328">Glycosyltransferase</keyword>
<dbReference type="RefSeq" id="WP_317745942.1">
    <property type="nucleotide sequence ID" value="NZ_JAWLUP010000075.1"/>
</dbReference>
<dbReference type="GO" id="GO:0016757">
    <property type="term" value="F:glycosyltransferase activity"/>
    <property type="evidence" value="ECO:0007669"/>
    <property type="project" value="UniProtKB-KW"/>
</dbReference>
<organism evidence="6 7">
    <name type="scientific">Rhodococcus oxybenzonivorans</name>
    <dbReference type="NCBI Taxonomy" id="1990687"/>
    <lineage>
        <taxon>Bacteria</taxon>
        <taxon>Bacillati</taxon>
        <taxon>Actinomycetota</taxon>
        <taxon>Actinomycetes</taxon>
        <taxon>Mycobacteriales</taxon>
        <taxon>Nocardiaceae</taxon>
        <taxon>Rhodococcus</taxon>
    </lineage>
</organism>
<dbReference type="Gene3D" id="3.90.550.10">
    <property type="entry name" value="Spore Coat Polysaccharide Biosynthesis Protein SpsA, Chain A"/>
    <property type="match status" value="1"/>
</dbReference>
<dbReference type="EC" id="2.4.-.-" evidence="6"/>
<dbReference type="Proteomes" id="UP001185863">
    <property type="component" value="Unassembled WGS sequence"/>
</dbReference>
<protein>
    <submittedName>
        <fullName evidence="6">Glycosyltransferase family 2 protein</fullName>
        <ecNumber evidence="6">2.4.-.-</ecNumber>
    </submittedName>
</protein>
<gene>
    <name evidence="6" type="ORF">R4315_21950</name>
</gene>
<sequence length="300" mass="33311">MSKQNIPLDGCVIDSMSVVIVHYKRESDVLTLVDRLVNEIGVTESNIVLCDNGSCDEFDKNVRRKFPRMTLLQLENVGFGAAMNVGVAALSGSSRILLLTHEVQIDAECIRTLSAELDNESTGIVGPRLMSLGEGNSIWSLGGRTGRLLKKPANIERGERFSGITGNPARRVDWLDGSVVMVDRRVFEEVGGYSVPYFLYFEDVDFGWKVRGIAGKDVVCRIDAVAHQAPGGNLDQLYAVRNLLWLLRRQGFRFAYSAYVFETVLRILFGALLKPRGAKRRIALRIAGLAQGLRYPAEFK</sequence>
<evidence type="ECO:0000313" key="6">
    <source>
        <dbReference type="EMBL" id="MDV7267196.1"/>
    </source>
</evidence>
<reference evidence="6" key="1">
    <citation type="submission" date="2023-10" db="EMBL/GenBank/DDBJ databases">
        <title>Development of a sustainable strategy for remediation of hydrocarbon-contaminated territories based on the waste exchange concept.</title>
        <authorList>
            <person name="Krivoruchko A."/>
        </authorList>
    </citation>
    <scope>NUCLEOTIDE SEQUENCE</scope>
    <source>
        <strain evidence="6">IEGM 68</strain>
    </source>
</reference>
<proteinExistence type="inferred from homology"/>
<dbReference type="SUPFAM" id="SSF53448">
    <property type="entry name" value="Nucleotide-diphospho-sugar transferases"/>
    <property type="match status" value="1"/>
</dbReference>
<dbReference type="AlphaFoldDB" id="A0AAE4V364"/>
<evidence type="ECO:0000256" key="1">
    <source>
        <dbReference type="ARBA" id="ARBA00004776"/>
    </source>
</evidence>
<evidence type="ECO:0000256" key="4">
    <source>
        <dbReference type="ARBA" id="ARBA00022679"/>
    </source>
</evidence>
<evidence type="ECO:0000256" key="3">
    <source>
        <dbReference type="ARBA" id="ARBA00022676"/>
    </source>
</evidence>
<comment type="caution">
    <text evidence="6">The sequence shown here is derived from an EMBL/GenBank/DDBJ whole genome shotgun (WGS) entry which is preliminary data.</text>
</comment>
<evidence type="ECO:0000259" key="5">
    <source>
        <dbReference type="Pfam" id="PF00535"/>
    </source>
</evidence>
<dbReference type="Pfam" id="PF00535">
    <property type="entry name" value="Glycos_transf_2"/>
    <property type="match status" value="1"/>
</dbReference>
<comment type="pathway">
    <text evidence="1">Cell wall biogenesis; cell wall polysaccharide biosynthesis.</text>
</comment>